<evidence type="ECO:0000313" key="2">
    <source>
        <dbReference type="Proteomes" id="UP000308600"/>
    </source>
</evidence>
<feature type="non-terminal residue" evidence="1">
    <location>
        <position position="59"/>
    </location>
</feature>
<keyword evidence="2" id="KW-1185">Reference proteome</keyword>
<protein>
    <submittedName>
        <fullName evidence="1">Ankyrin</fullName>
    </submittedName>
</protein>
<evidence type="ECO:0000313" key="1">
    <source>
        <dbReference type="EMBL" id="TFK60368.1"/>
    </source>
</evidence>
<proteinExistence type="predicted"/>
<sequence length="59" mass="6160">MELLIKHGADVSCTTSNGKTPLHFAAEQWGVSAVELLVKHGADVSCTTSNGKTLLHLAA</sequence>
<organism evidence="1 2">
    <name type="scientific">Pluteus cervinus</name>
    <dbReference type="NCBI Taxonomy" id="181527"/>
    <lineage>
        <taxon>Eukaryota</taxon>
        <taxon>Fungi</taxon>
        <taxon>Dikarya</taxon>
        <taxon>Basidiomycota</taxon>
        <taxon>Agaricomycotina</taxon>
        <taxon>Agaricomycetes</taxon>
        <taxon>Agaricomycetidae</taxon>
        <taxon>Agaricales</taxon>
        <taxon>Pluteineae</taxon>
        <taxon>Pluteaceae</taxon>
        <taxon>Pluteus</taxon>
    </lineage>
</organism>
<name>A0ACD3A3C5_9AGAR</name>
<accession>A0ACD3A3C5</accession>
<reference evidence="1 2" key="1">
    <citation type="journal article" date="2019" name="Nat. Ecol. Evol.">
        <title>Megaphylogeny resolves global patterns of mushroom evolution.</title>
        <authorList>
            <person name="Varga T."/>
            <person name="Krizsan K."/>
            <person name="Foldi C."/>
            <person name="Dima B."/>
            <person name="Sanchez-Garcia M."/>
            <person name="Sanchez-Ramirez S."/>
            <person name="Szollosi G.J."/>
            <person name="Szarkandi J.G."/>
            <person name="Papp V."/>
            <person name="Albert L."/>
            <person name="Andreopoulos W."/>
            <person name="Angelini C."/>
            <person name="Antonin V."/>
            <person name="Barry K.W."/>
            <person name="Bougher N.L."/>
            <person name="Buchanan P."/>
            <person name="Buyck B."/>
            <person name="Bense V."/>
            <person name="Catcheside P."/>
            <person name="Chovatia M."/>
            <person name="Cooper J."/>
            <person name="Damon W."/>
            <person name="Desjardin D."/>
            <person name="Finy P."/>
            <person name="Geml J."/>
            <person name="Haridas S."/>
            <person name="Hughes K."/>
            <person name="Justo A."/>
            <person name="Karasinski D."/>
            <person name="Kautmanova I."/>
            <person name="Kiss B."/>
            <person name="Kocsube S."/>
            <person name="Kotiranta H."/>
            <person name="LaButti K.M."/>
            <person name="Lechner B.E."/>
            <person name="Liimatainen K."/>
            <person name="Lipzen A."/>
            <person name="Lukacs Z."/>
            <person name="Mihaltcheva S."/>
            <person name="Morgado L.N."/>
            <person name="Niskanen T."/>
            <person name="Noordeloos M.E."/>
            <person name="Ohm R.A."/>
            <person name="Ortiz-Santana B."/>
            <person name="Ovrebo C."/>
            <person name="Racz N."/>
            <person name="Riley R."/>
            <person name="Savchenko A."/>
            <person name="Shiryaev A."/>
            <person name="Soop K."/>
            <person name="Spirin V."/>
            <person name="Szebenyi C."/>
            <person name="Tomsovsky M."/>
            <person name="Tulloss R.E."/>
            <person name="Uehling J."/>
            <person name="Grigoriev I.V."/>
            <person name="Vagvolgyi C."/>
            <person name="Papp T."/>
            <person name="Martin F.M."/>
            <person name="Miettinen O."/>
            <person name="Hibbett D.S."/>
            <person name="Nagy L.G."/>
        </authorList>
    </citation>
    <scope>NUCLEOTIDE SEQUENCE [LARGE SCALE GENOMIC DNA]</scope>
    <source>
        <strain evidence="1 2">NL-1719</strain>
    </source>
</reference>
<dbReference type="EMBL" id="ML208786">
    <property type="protein sequence ID" value="TFK60368.1"/>
    <property type="molecule type" value="Genomic_DNA"/>
</dbReference>
<dbReference type="Proteomes" id="UP000308600">
    <property type="component" value="Unassembled WGS sequence"/>
</dbReference>
<gene>
    <name evidence="1" type="ORF">BDN72DRAFT_728134</name>
</gene>